<name>A0A5B7ENZ2_PORTR</name>
<comment type="caution">
    <text evidence="2">The sequence shown here is derived from an EMBL/GenBank/DDBJ whole genome shotgun (WGS) entry which is preliminary data.</text>
</comment>
<dbReference type="Proteomes" id="UP000324222">
    <property type="component" value="Unassembled WGS sequence"/>
</dbReference>
<evidence type="ECO:0000256" key="1">
    <source>
        <dbReference type="SAM" id="MobiDB-lite"/>
    </source>
</evidence>
<feature type="compositionally biased region" description="Polar residues" evidence="1">
    <location>
        <begin position="147"/>
        <end position="163"/>
    </location>
</feature>
<dbReference type="AlphaFoldDB" id="A0A5B7ENZ2"/>
<gene>
    <name evidence="2" type="ORF">E2C01_028029</name>
</gene>
<keyword evidence="3" id="KW-1185">Reference proteome</keyword>
<sequence length="568" mass="59288">MVVAAVLAVGAAAQHQLSNTSLAISVPLQELVAAASSNRFSSLAQVSQGASSAEGVQEVALDSASNEAFRLTPIKLSQTGPVDFTDGASEVPGTLNLDADDPFFIVDGTSGSRSPGGDAATLSEANTTEEPSLATVIPLDVADLQAQHQTSSTADDLSQNTSLPDDVNTIEDSGEPGNRDAKTSEGVLTVSGNEPVLPPLTEDFVAQAEQFFDGASGNVIPKSSIVNTPSLEEELEGPADFSQADDPIPTETVDTELSTGVINEDALITEPSPTVFQVGFETPIEDAEPGSVTDPVFAEVSPANLSPAPKPVRISLDDSALVPIPEKIILEGSVPDHLNNEVPKEIAPKEGREPQAMRAPETVLETSSVDSGLQEIVDTIESFGDDIHVEPHVDVQIPGTERTVADPEGSLLEPAGTAAIPTVEAAAHIQLPPPGTQDRLVIEFNVQSPPPGTQDILVTEQTPQPPLPVSQDRLVTELNDRSPLLGTEESLVTEAADLTITADSGSLSEAQFGPHPISGDTVLLVEGLPEGDGSAPEDTADPFAPEIENFNLDPPIDAQVRHDILHIY</sequence>
<feature type="region of interest" description="Disordered" evidence="1">
    <location>
        <begin position="108"/>
        <end position="130"/>
    </location>
</feature>
<protein>
    <submittedName>
        <fullName evidence="2">Uncharacterized protein</fullName>
    </submittedName>
</protein>
<proteinExistence type="predicted"/>
<dbReference type="EMBL" id="VSRR010003095">
    <property type="protein sequence ID" value="MPC34633.1"/>
    <property type="molecule type" value="Genomic_DNA"/>
</dbReference>
<accession>A0A5B7ENZ2</accession>
<evidence type="ECO:0000313" key="3">
    <source>
        <dbReference type="Proteomes" id="UP000324222"/>
    </source>
</evidence>
<organism evidence="2 3">
    <name type="scientific">Portunus trituberculatus</name>
    <name type="common">Swimming crab</name>
    <name type="synonym">Neptunus trituberculatus</name>
    <dbReference type="NCBI Taxonomy" id="210409"/>
    <lineage>
        <taxon>Eukaryota</taxon>
        <taxon>Metazoa</taxon>
        <taxon>Ecdysozoa</taxon>
        <taxon>Arthropoda</taxon>
        <taxon>Crustacea</taxon>
        <taxon>Multicrustacea</taxon>
        <taxon>Malacostraca</taxon>
        <taxon>Eumalacostraca</taxon>
        <taxon>Eucarida</taxon>
        <taxon>Decapoda</taxon>
        <taxon>Pleocyemata</taxon>
        <taxon>Brachyura</taxon>
        <taxon>Eubrachyura</taxon>
        <taxon>Portunoidea</taxon>
        <taxon>Portunidae</taxon>
        <taxon>Portuninae</taxon>
        <taxon>Portunus</taxon>
    </lineage>
</organism>
<reference evidence="2 3" key="1">
    <citation type="submission" date="2019-05" db="EMBL/GenBank/DDBJ databases">
        <title>Another draft genome of Portunus trituberculatus and its Hox gene families provides insights of decapod evolution.</title>
        <authorList>
            <person name="Jeong J.-H."/>
            <person name="Song I."/>
            <person name="Kim S."/>
            <person name="Choi T."/>
            <person name="Kim D."/>
            <person name="Ryu S."/>
            <person name="Kim W."/>
        </authorList>
    </citation>
    <scope>NUCLEOTIDE SEQUENCE [LARGE SCALE GENOMIC DNA]</scope>
    <source>
        <tissue evidence="2">Muscle</tissue>
    </source>
</reference>
<evidence type="ECO:0000313" key="2">
    <source>
        <dbReference type="EMBL" id="MPC34633.1"/>
    </source>
</evidence>
<feature type="region of interest" description="Disordered" evidence="1">
    <location>
        <begin position="147"/>
        <end position="195"/>
    </location>
</feature>